<organism evidence="1 2">
    <name type="scientific">Glossina austeni</name>
    <name type="common">Savannah tsetse fly</name>
    <dbReference type="NCBI Taxonomy" id="7395"/>
    <lineage>
        <taxon>Eukaryota</taxon>
        <taxon>Metazoa</taxon>
        <taxon>Ecdysozoa</taxon>
        <taxon>Arthropoda</taxon>
        <taxon>Hexapoda</taxon>
        <taxon>Insecta</taxon>
        <taxon>Pterygota</taxon>
        <taxon>Neoptera</taxon>
        <taxon>Endopterygota</taxon>
        <taxon>Diptera</taxon>
        <taxon>Brachycera</taxon>
        <taxon>Muscomorpha</taxon>
        <taxon>Hippoboscoidea</taxon>
        <taxon>Glossinidae</taxon>
        <taxon>Glossina</taxon>
    </lineage>
</organism>
<keyword evidence="2" id="KW-1185">Reference proteome</keyword>
<protein>
    <submittedName>
        <fullName evidence="1">Uncharacterized protein</fullName>
    </submittedName>
</protein>
<evidence type="ECO:0000313" key="1">
    <source>
        <dbReference type="EnsemblMetazoa" id="GAUT009630-PA"/>
    </source>
</evidence>
<reference evidence="1" key="1">
    <citation type="submission" date="2020-05" db="UniProtKB">
        <authorList>
            <consortium name="EnsemblMetazoa"/>
        </authorList>
    </citation>
    <scope>IDENTIFICATION</scope>
    <source>
        <strain evidence="1">TTRI</strain>
    </source>
</reference>
<name>A0A1A9UMQ9_GLOAU</name>
<dbReference type="VEuPathDB" id="VectorBase:GAUT009630"/>
<dbReference type="EnsemblMetazoa" id="GAUT009630-RA">
    <property type="protein sequence ID" value="GAUT009630-PA"/>
    <property type="gene ID" value="GAUT009630"/>
</dbReference>
<evidence type="ECO:0000313" key="2">
    <source>
        <dbReference type="Proteomes" id="UP000078200"/>
    </source>
</evidence>
<proteinExistence type="predicted"/>
<dbReference type="AlphaFoldDB" id="A0A1A9UMQ9"/>
<sequence length="161" mass="18079">MITINRRKQSRKANESGLIIKRRRSQTFLREKAWTHPDDNVPGRRNFTFKKNKSPEGISMRCEPESVFSSWPSLNHCIEGVGLPSALQLNVKGSFFGTTISMGCSMIRGFCAAEKRANKCISLSANQKPLWFISFDLEPFASLVVNLVLLFGNLSNELPKG</sequence>
<dbReference type="Proteomes" id="UP000078200">
    <property type="component" value="Unassembled WGS sequence"/>
</dbReference>
<accession>A0A1A9UMQ9</accession>